<evidence type="ECO:0000256" key="4">
    <source>
        <dbReference type="ARBA" id="ARBA00006432"/>
    </source>
</evidence>
<feature type="domain" description="AMP-binding enzyme C-terminal" evidence="11">
    <location>
        <begin position="445"/>
        <end position="523"/>
    </location>
</feature>
<dbReference type="Gene3D" id="3.30.300.30">
    <property type="match status" value="1"/>
</dbReference>
<keyword evidence="14" id="KW-1185">Reference proteome</keyword>
<dbReference type="FunFam" id="3.30.300.30:FF:000008">
    <property type="entry name" value="2,3-dihydroxybenzoate-AMP ligase"/>
    <property type="match status" value="1"/>
</dbReference>
<dbReference type="RefSeq" id="WP_138592880.1">
    <property type="nucleotide sequence ID" value="NZ_PNBW01000026.1"/>
</dbReference>
<dbReference type="PANTHER" id="PTHR43767:SF8">
    <property type="entry name" value="LONG-CHAIN-FATTY-ACID--COA LIGASE"/>
    <property type="match status" value="1"/>
</dbReference>
<evidence type="ECO:0000259" key="11">
    <source>
        <dbReference type="Pfam" id="PF13193"/>
    </source>
</evidence>
<dbReference type="OrthoDB" id="9803968at2"/>
<dbReference type="InterPro" id="IPR000873">
    <property type="entry name" value="AMP-dep_synth/lig_dom"/>
</dbReference>
<evidence type="ECO:0000256" key="6">
    <source>
        <dbReference type="ARBA" id="ARBA00023136"/>
    </source>
</evidence>
<dbReference type="InterPro" id="IPR042099">
    <property type="entry name" value="ANL_N_sf"/>
</dbReference>
<evidence type="ECO:0000313" key="13">
    <source>
        <dbReference type="EMBL" id="TMO76556.1"/>
    </source>
</evidence>
<dbReference type="PANTHER" id="PTHR43767">
    <property type="entry name" value="LONG-CHAIN-FATTY-ACID--COA LIGASE"/>
    <property type="match status" value="1"/>
</dbReference>
<dbReference type="GO" id="GO:0016020">
    <property type="term" value="C:membrane"/>
    <property type="evidence" value="ECO:0007669"/>
    <property type="project" value="UniProtKB-SubCell"/>
</dbReference>
<feature type="domain" description="AMP-dependent synthetase/ligase" evidence="10">
    <location>
        <begin position="31"/>
        <end position="394"/>
    </location>
</feature>
<protein>
    <recommendedName>
        <fullName evidence="8">Long-chain-fatty-acid--CoA ligase</fullName>
        <ecNumber evidence="7">6.2.1.3</ecNumber>
    </recommendedName>
    <alternativeName>
        <fullName evidence="9">Long-chain acyl-CoA synthetase</fullName>
    </alternativeName>
</protein>
<comment type="subcellular location">
    <subcellularLocation>
        <location evidence="1">Membrane</location>
        <topology evidence="1">Peripheral membrane protein</topology>
    </subcellularLocation>
</comment>
<reference evidence="14 15" key="1">
    <citation type="submission" date="2018-01" db="EMBL/GenBank/DDBJ databases">
        <authorList>
            <person name="Paulsen S."/>
            <person name="Gram L.K."/>
        </authorList>
    </citation>
    <scope>NUCLEOTIDE SEQUENCE [LARGE SCALE GENOMIC DNA]</scope>
    <source>
        <strain evidence="12 15">S3790</strain>
        <strain evidence="13 14">S3895</strain>
    </source>
</reference>
<dbReference type="NCBIfam" id="NF008192">
    <property type="entry name" value="PRK10946.1"/>
    <property type="match status" value="1"/>
</dbReference>
<dbReference type="GO" id="GO:0019290">
    <property type="term" value="P:siderophore biosynthetic process"/>
    <property type="evidence" value="ECO:0007669"/>
    <property type="project" value="InterPro"/>
</dbReference>
<dbReference type="Proteomes" id="UP000307217">
    <property type="component" value="Unassembled WGS sequence"/>
</dbReference>
<evidence type="ECO:0000313" key="12">
    <source>
        <dbReference type="EMBL" id="TMO66313.1"/>
    </source>
</evidence>
<dbReference type="NCBIfam" id="TIGR02275">
    <property type="entry name" value="DHB_AMP_lig"/>
    <property type="match status" value="1"/>
</dbReference>
<dbReference type="AlphaFoldDB" id="A0A5S3V5C5"/>
<gene>
    <name evidence="12" type="primary">entE</name>
    <name evidence="12" type="ORF">CWC19_16530</name>
    <name evidence="13" type="ORF">CWC20_05660</name>
</gene>
<dbReference type="InterPro" id="IPR011963">
    <property type="entry name" value="DHB_AMP_lig"/>
</dbReference>
<proteinExistence type="inferred from homology"/>
<dbReference type="GO" id="GO:0016779">
    <property type="term" value="F:nucleotidyltransferase activity"/>
    <property type="evidence" value="ECO:0007669"/>
    <property type="project" value="UniProtKB-KW"/>
</dbReference>
<dbReference type="PROSITE" id="PS00455">
    <property type="entry name" value="AMP_BINDING"/>
    <property type="match status" value="1"/>
</dbReference>
<organism evidence="12 15">
    <name type="scientific">Pseudoalteromonas aurantia</name>
    <dbReference type="NCBI Taxonomy" id="43654"/>
    <lineage>
        <taxon>Bacteria</taxon>
        <taxon>Pseudomonadati</taxon>
        <taxon>Pseudomonadota</taxon>
        <taxon>Gammaproteobacteria</taxon>
        <taxon>Alteromonadales</taxon>
        <taxon>Pseudoalteromonadaceae</taxon>
        <taxon>Pseudoalteromonas</taxon>
    </lineage>
</organism>
<keyword evidence="12" id="KW-0548">Nucleotidyltransferase</keyword>
<comment type="caution">
    <text evidence="12">The sequence shown here is derived from an EMBL/GenBank/DDBJ whole genome shotgun (WGS) entry which is preliminary data.</text>
</comment>
<keyword evidence="5 12" id="KW-0436">Ligase</keyword>
<evidence type="ECO:0000256" key="9">
    <source>
        <dbReference type="ARBA" id="ARBA00042773"/>
    </source>
</evidence>
<reference evidence="15" key="2">
    <citation type="submission" date="2019-06" db="EMBL/GenBank/DDBJ databases">
        <title>Co-occurence of chitin degradation, pigmentation and bioactivity in marine Pseudoalteromonas.</title>
        <authorList>
            <person name="Sonnenschein E.C."/>
            <person name="Bech P.K."/>
        </authorList>
    </citation>
    <scope>NUCLEOTIDE SEQUENCE [LARGE SCALE GENOMIC DNA]</scope>
    <source>
        <strain evidence="15">S3790</strain>
    </source>
</reference>
<dbReference type="InterPro" id="IPR025110">
    <property type="entry name" value="AMP-bd_C"/>
</dbReference>
<evidence type="ECO:0000256" key="3">
    <source>
        <dbReference type="ARBA" id="ARBA00005005"/>
    </source>
</evidence>
<dbReference type="EMBL" id="PNBX01000078">
    <property type="protein sequence ID" value="TMO66313.1"/>
    <property type="molecule type" value="Genomic_DNA"/>
</dbReference>
<dbReference type="EMBL" id="PNBW01000026">
    <property type="protein sequence ID" value="TMO76556.1"/>
    <property type="molecule type" value="Genomic_DNA"/>
</dbReference>
<dbReference type="FunFam" id="2.30.38.10:FF:000003">
    <property type="entry name" value="Vibriobactin-specific 2,3-dihydroxybenzoate-AMP ligase"/>
    <property type="match status" value="1"/>
</dbReference>
<dbReference type="InterPro" id="IPR050237">
    <property type="entry name" value="ATP-dep_AMP-bd_enzyme"/>
</dbReference>
<name>A0A5S3V5C5_9GAMM</name>
<evidence type="ECO:0000313" key="14">
    <source>
        <dbReference type="Proteomes" id="UP000307164"/>
    </source>
</evidence>
<evidence type="ECO:0000256" key="5">
    <source>
        <dbReference type="ARBA" id="ARBA00022598"/>
    </source>
</evidence>
<evidence type="ECO:0000256" key="1">
    <source>
        <dbReference type="ARBA" id="ARBA00004170"/>
    </source>
</evidence>
<comment type="pathway">
    <text evidence="2">Siderophore biosynthesis.</text>
</comment>
<dbReference type="InterPro" id="IPR020845">
    <property type="entry name" value="AMP-binding_CS"/>
</dbReference>
<dbReference type="Pfam" id="PF13193">
    <property type="entry name" value="AMP-binding_C"/>
    <property type="match status" value="1"/>
</dbReference>
<reference evidence="12" key="3">
    <citation type="submission" date="2019-09" db="EMBL/GenBank/DDBJ databases">
        <title>Co-occurence of chitin degradation, pigmentation and bioactivity in marine Pseudoalteromonas.</title>
        <authorList>
            <person name="Sonnenschein E.C."/>
            <person name="Bech P.K."/>
        </authorList>
    </citation>
    <scope>NUCLEOTIDE SEQUENCE</scope>
    <source>
        <strain evidence="12">S3790</strain>
        <strain evidence="13 14">S3895</strain>
    </source>
</reference>
<dbReference type="Pfam" id="PF00501">
    <property type="entry name" value="AMP-binding"/>
    <property type="match status" value="1"/>
</dbReference>
<evidence type="ECO:0000256" key="2">
    <source>
        <dbReference type="ARBA" id="ARBA00004924"/>
    </source>
</evidence>
<evidence type="ECO:0000259" key="10">
    <source>
        <dbReference type="Pfam" id="PF00501"/>
    </source>
</evidence>
<comment type="similarity">
    <text evidence="4">Belongs to the ATP-dependent AMP-binding enzyme family.</text>
</comment>
<dbReference type="Gene3D" id="3.40.50.12780">
    <property type="entry name" value="N-terminal domain of ligase-like"/>
    <property type="match status" value="1"/>
</dbReference>
<dbReference type="Proteomes" id="UP000307164">
    <property type="component" value="Unassembled WGS sequence"/>
</dbReference>
<dbReference type="SUPFAM" id="SSF56801">
    <property type="entry name" value="Acetyl-CoA synthetase-like"/>
    <property type="match status" value="1"/>
</dbReference>
<accession>A0A5S3V5C5</accession>
<dbReference type="EC" id="6.2.1.3" evidence="7"/>
<evidence type="ECO:0000313" key="15">
    <source>
        <dbReference type="Proteomes" id="UP000307217"/>
    </source>
</evidence>
<dbReference type="InterPro" id="IPR045851">
    <property type="entry name" value="AMP-bd_C_sf"/>
</dbReference>
<comment type="pathway">
    <text evidence="3">Lipid metabolism; fatty acid beta-oxidation.</text>
</comment>
<evidence type="ECO:0000256" key="7">
    <source>
        <dbReference type="ARBA" id="ARBA00026121"/>
    </source>
</evidence>
<dbReference type="GO" id="GO:0008668">
    <property type="term" value="F:2,3-dihydroxybenzoate--[aryl-carrier protein] ligase"/>
    <property type="evidence" value="ECO:0007669"/>
    <property type="project" value="InterPro"/>
</dbReference>
<keyword evidence="6" id="KW-0472">Membrane</keyword>
<sequence length="536" mass="58951">MSIEYTPWPTDLAQRYREKGYWQDKPLTCLLEEQLATNSNGIALADGKRSVSYQQLSQYSSNLAASLAQKGLKQHDTALIQLPNCIEFYISYFALLKLGIAPVCALFNHQKTELQSYCEILQPTLIIASSMHELFNDDQFTHKLFNRFNCLSTVIVDHHKGNSELKQAYLLDQQFNAPALNPSDVAFFQLSGGSTGTPKLIPRTHNDYLYSVVASAEICQLDGETRYLCALPAPHNFPLSSPGALGVFHVGGSVVLAADPSPTSCFSLIEHYQITHTALVPPALQLWLSHAAQAGYDLTSLKLIQVGGAKLSISVAEQVEPILGCQLQQVFGMAEGLVNYTRHDDDIWSVINTQGKPISPDDEIKIVDEQGNDVPSGTVGRLLTRGPYTFRGYYKSPLHNADAFDDEGFYSSGDLVKQLPSGHLVVEGRDKDQINRGGEKIAAEEVENLLLGHDDIAHVAIVSMPDSTLGEKSCAFIVLQENPTTKLSALVLRKYLRQLGIADFKVPDKFQFVAALPLTAVGKVNKKALRATFEQQ</sequence>
<keyword evidence="12" id="KW-0808">Transferase</keyword>
<dbReference type="GO" id="GO:0004467">
    <property type="term" value="F:long-chain fatty acid-CoA ligase activity"/>
    <property type="evidence" value="ECO:0007669"/>
    <property type="project" value="UniProtKB-EC"/>
</dbReference>
<dbReference type="CDD" id="cd05920">
    <property type="entry name" value="23DHB-AMP_lg"/>
    <property type="match status" value="1"/>
</dbReference>
<evidence type="ECO:0000256" key="8">
    <source>
        <dbReference type="ARBA" id="ARBA00039545"/>
    </source>
</evidence>